<feature type="domain" description="Peptidase A2" evidence="4">
    <location>
        <begin position="145"/>
        <end position="158"/>
    </location>
</feature>
<evidence type="ECO:0000256" key="1">
    <source>
        <dbReference type="ARBA" id="ARBA00022670"/>
    </source>
</evidence>
<organism evidence="5 6">
    <name type="scientific">Calypte anna</name>
    <name type="common">Anna's hummingbird</name>
    <name type="synonym">Archilochus anna</name>
    <dbReference type="NCBI Taxonomy" id="9244"/>
    <lineage>
        <taxon>Eukaryota</taxon>
        <taxon>Metazoa</taxon>
        <taxon>Chordata</taxon>
        <taxon>Craniata</taxon>
        <taxon>Vertebrata</taxon>
        <taxon>Euteleostomi</taxon>
        <taxon>Archelosauria</taxon>
        <taxon>Archosauria</taxon>
        <taxon>Dinosauria</taxon>
        <taxon>Saurischia</taxon>
        <taxon>Theropoda</taxon>
        <taxon>Coelurosauria</taxon>
        <taxon>Aves</taxon>
        <taxon>Neognathae</taxon>
        <taxon>Neoaves</taxon>
        <taxon>Strisores</taxon>
        <taxon>Apodiformes</taxon>
        <taxon>Trochilidae</taxon>
        <taxon>Calypte</taxon>
    </lineage>
</organism>
<dbReference type="Proteomes" id="UP000054308">
    <property type="component" value="Unassembled WGS sequence"/>
</dbReference>
<dbReference type="Pfam" id="PF00692">
    <property type="entry name" value="dUTPase"/>
    <property type="match status" value="1"/>
</dbReference>
<dbReference type="InterPro" id="IPR001969">
    <property type="entry name" value="Aspartic_peptidase_AS"/>
</dbReference>
<proteinExistence type="predicted"/>
<keyword evidence="3" id="KW-0378">Hydrolase</keyword>
<name>A0A091HM33_CALAN</name>
<dbReference type="InterPro" id="IPR051592">
    <property type="entry name" value="HERV-K_Pro_peptidase_A2"/>
</dbReference>
<dbReference type="SUPFAM" id="SSF51283">
    <property type="entry name" value="dUTPase-like"/>
    <property type="match status" value="1"/>
</dbReference>
<dbReference type="CDD" id="cd07557">
    <property type="entry name" value="trimeric_dUTPase"/>
    <property type="match status" value="1"/>
</dbReference>
<dbReference type="PROSITE" id="PS50175">
    <property type="entry name" value="ASP_PROT_RETROV"/>
    <property type="match status" value="1"/>
</dbReference>
<feature type="non-terminal residue" evidence="5">
    <location>
        <position position="158"/>
    </location>
</feature>
<dbReference type="InterPro" id="IPR036157">
    <property type="entry name" value="dUTPase-like_sf"/>
</dbReference>
<protein>
    <recommendedName>
        <fullName evidence="4">Peptidase A2 domain-containing protein</fullName>
    </recommendedName>
</protein>
<keyword evidence="1" id="KW-0645">Protease</keyword>
<gene>
    <name evidence="5" type="ORF">N300_02205</name>
</gene>
<dbReference type="InterPro" id="IPR029054">
    <property type="entry name" value="dUTPase-like"/>
</dbReference>
<dbReference type="GO" id="GO:0004190">
    <property type="term" value="F:aspartic-type endopeptidase activity"/>
    <property type="evidence" value="ECO:0007669"/>
    <property type="project" value="UniProtKB-KW"/>
</dbReference>
<dbReference type="GO" id="GO:0006508">
    <property type="term" value="P:proteolysis"/>
    <property type="evidence" value="ECO:0007669"/>
    <property type="project" value="UniProtKB-KW"/>
</dbReference>
<dbReference type="PANTHER" id="PTHR19422:SF123">
    <property type="entry name" value="RT1 CLASS I, LOCUS CE15"/>
    <property type="match status" value="1"/>
</dbReference>
<dbReference type="PROSITE" id="PS00141">
    <property type="entry name" value="ASP_PROTEASE"/>
    <property type="match status" value="1"/>
</dbReference>
<evidence type="ECO:0000256" key="2">
    <source>
        <dbReference type="ARBA" id="ARBA00022750"/>
    </source>
</evidence>
<sequence>GRLGLDLATAVVVTFIDSKPQKIPTGITGPVKYEGKPCGALLLGRSSARLKGLFVMPGVIDSDYTGEIYIVAMTWTPPMLIPKGTRIAQLAPTQQLTDAASASSTVPRRTAVFGSTGQMALLCLPMDQHPKAPILLEHQQDECRLTALLDTGADISIV</sequence>
<dbReference type="InterPro" id="IPR033704">
    <property type="entry name" value="dUTPase_trimeric"/>
</dbReference>
<accession>A0A091HM33</accession>
<evidence type="ECO:0000313" key="6">
    <source>
        <dbReference type="Proteomes" id="UP000054308"/>
    </source>
</evidence>
<keyword evidence="2" id="KW-0064">Aspartyl protease</keyword>
<dbReference type="AlphaFoldDB" id="A0A091HM33"/>
<feature type="non-terminal residue" evidence="5">
    <location>
        <position position="1"/>
    </location>
</feature>
<keyword evidence="6" id="KW-1185">Reference proteome</keyword>
<evidence type="ECO:0000313" key="5">
    <source>
        <dbReference type="EMBL" id="KFO96269.1"/>
    </source>
</evidence>
<reference evidence="5 6" key="1">
    <citation type="submission" date="2014-04" db="EMBL/GenBank/DDBJ databases">
        <title>Genome evolution of avian class.</title>
        <authorList>
            <person name="Zhang G."/>
            <person name="Li C."/>
        </authorList>
    </citation>
    <scope>NUCLEOTIDE SEQUENCE [LARGE SCALE GENOMIC DNA]</scope>
    <source>
        <strain evidence="5">BGI_N300</strain>
    </source>
</reference>
<evidence type="ECO:0000256" key="3">
    <source>
        <dbReference type="ARBA" id="ARBA00022801"/>
    </source>
</evidence>
<dbReference type="PANTHER" id="PTHR19422">
    <property type="entry name" value="GAG RETROVIRAL POLYPROTEIN"/>
    <property type="match status" value="1"/>
</dbReference>
<dbReference type="Gene3D" id="2.70.40.10">
    <property type="match status" value="1"/>
</dbReference>
<dbReference type="InterPro" id="IPR001995">
    <property type="entry name" value="Peptidase_A2_cat"/>
</dbReference>
<evidence type="ECO:0000259" key="4">
    <source>
        <dbReference type="PROSITE" id="PS50175"/>
    </source>
</evidence>
<dbReference type="EMBL" id="KL217537">
    <property type="protein sequence ID" value="KFO96269.1"/>
    <property type="molecule type" value="Genomic_DNA"/>
</dbReference>